<keyword evidence="6" id="KW-0805">Transcription regulation</keyword>
<dbReference type="PANTHER" id="PTHR31832:SF63">
    <property type="entry name" value="B-BOX ZINC FINGER PROTEIN 23"/>
    <property type="match status" value="1"/>
</dbReference>
<name>A0AAV7F7D5_ARIFI</name>
<dbReference type="Pfam" id="PF00643">
    <property type="entry name" value="zf-B_box"/>
    <property type="match status" value="2"/>
</dbReference>
<dbReference type="Proteomes" id="UP000825729">
    <property type="component" value="Unassembled WGS sequence"/>
</dbReference>
<dbReference type="AlphaFoldDB" id="A0AAV7F7D5"/>
<feature type="domain" description="B box-type" evidence="10">
    <location>
        <begin position="264"/>
        <end position="311"/>
    </location>
</feature>
<keyword evidence="8" id="KW-0539">Nucleus</keyword>
<dbReference type="InterPro" id="IPR051979">
    <property type="entry name" value="B-box_zinc_finger"/>
</dbReference>
<dbReference type="PANTHER" id="PTHR31832">
    <property type="entry name" value="B-BOX ZINC FINGER PROTEIN 22"/>
    <property type="match status" value="1"/>
</dbReference>
<evidence type="ECO:0000256" key="1">
    <source>
        <dbReference type="ARBA" id="ARBA00004123"/>
    </source>
</evidence>
<dbReference type="CDD" id="cd19821">
    <property type="entry name" value="Bbox1_BBX-like"/>
    <property type="match status" value="2"/>
</dbReference>
<dbReference type="SMART" id="SM00336">
    <property type="entry name" value="BBOX"/>
    <property type="match status" value="2"/>
</dbReference>
<feature type="domain" description="B box-type" evidence="10">
    <location>
        <begin position="323"/>
        <end position="365"/>
    </location>
</feature>
<sequence length="469" mass="51334">MDPLTQPNLGHPIDIIIDPLRSLIMTLRVSSTECASLASVVGTVSGPETVRDEGQFEGRTEPFWIFLNAAGREYPRGSARVGGGAGSVQAGAEGLFREIWGLLSSSVTPSCYLRENICPFTPFLYSPSFAALNAPSLQPFRFASFSCNSKAASFFSLSVPYFHSWILLLFLCSGEIRRQRREVEEGSLAKIVHGRKAGSRRFQIFRRVLESSAGRFYLVPTGATLYGIAVHMQRELPIEWRARASPTTAMKQLLERVGATEANEMKIRCDVCERAEAALLCCADEAALCLTCDEKIHAANKLAGKHQRLPLLNPSSQFPSPKCDICQDKVGYFFCLEDRALLCRQCDVSIHTATPYVTSHQRFLVTGVKVGLHQHSASSSAAPSADACKSSLSSTSTFNTMQPEKKCRRSLVSEDVITAATTLNYSQSGDPAASDCQQHWPLDELLAGGPEFDHGYIFPELGSSRDSSQ</sequence>
<keyword evidence="2" id="KW-0479">Metal-binding</keyword>
<keyword evidence="5" id="KW-0862">Zinc</keyword>
<protein>
    <recommendedName>
        <fullName evidence="10">B box-type domain-containing protein</fullName>
    </recommendedName>
</protein>
<dbReference type="GO" id="GO:0008270">
    <property type="term" value="F:zinc ion binding"/>
    <property type="evidence" value="ECO:0007669"/>
    <property type="project" value="UniProtKB-KW"/>
</dbReference>
<keyword evidence="7" id="KW-0804">Transcription</keyword>
<evidence type="ECO:0000256" key="3">
    <source>
        <dbReference type="ARBA" id="ARBA00022737"/>
    </source>
</evidence>
<reference evidence="11 12" key="1">
    <citation type="submission" date="2021-07" db="EMBL/GenBank/DDBJ databases">
        <title>The Aristolochia fimbriata genome: insights into angiosperm evolution, floral development and chemical biosynthesis.</title>
        <authorList>
            <person name="Jiao Y."/>
        </authorList>
    </citation>
    <scope>NUCLEOTIDE SEQUENCE [LARGE SCALE GENOMIC DNA]</scope>
    <source>
        <strain evidence="11">IBCAS-2021</strain>
        <tissue evidence="11">Leaf</tissue>
    </source>
</reference>
<keyword evidence="4 9" id="KW-0863">Zinc-finger</keyword>
<accession>A0AAV7F7D5</accession>
<proteinExistence type="predicted"/>
<dbReference type="Gene3D" id="3.30.160.60">
    <property type="entry name" value="Classic Zinc Finger"/>
    <property type="match status" value="1"/>
</dbReference>
<evidence type="ECO:0000256" key="9">
    <source>
        <dbReference type="PROSITE-ProRule" id="PRU00024"/>
    </source>
</evidence>
<evidence type="ECO:0000313" key="11">
    <source>
        <dbReference type="EMBL" id="KAG9457110.1"/>
    </source>
</evidence>
<dbReference type="InterPro" id="IPR049808">
    <property type="entry name" value="CONSTANS-like_Bbox1"/>
</dbReference>
<keyword evidence="3" id="KW-0677">Repeat</keyword>
<evidence type="ECO:0000313" key="12">
    <source>
        <dbReference type="Proteomes" id="UP000825729"/>
    </source>
</evidence>
<evidence type="ECO:0000256" key="7">
    <source>
        <dbReference type="ARBA" id="ARBA00023163"/>
    </source>
</evidence>
<evidence type="ECO:0000259" key="10">
    <source>
        <dbReference type="PROSITE" id="PS50119"/>
    </source>
</evidence>
<dbReference type="GO" id="GO:0009640">
    <property type="term" value="P:photomorphogenesis"/>
    <property type="evidence" value="ECO:0007669"/>
    <property type="project" value="TreeGrafter"/>
</dbReference>
<dbReference type="FunFam" id="3.30.160.60:FF:000589">
    <property type="entry name" value="B-box zinc finger protein 22"/>
    <property type="match status" value="1"/>
</dbReference>
<evidence type="ECO:0000256" key="8">
    <source>
        <dbReference type="ARBA" id="ARBA00023242"/>
    </source>
</evidence>
<evidence type="ECO:0000256" key="5">
    <source>
        <dbReference type="ARBA" id="ARBA00022833"/>
    </source>
</evidence>
<dbReference type="GO" id="GO:0006355">
    <property type="term" value="P:regulation of DNA-templated transcription"/>
    <property type="evidence" value="ECO:0007669"/>
    <property type="project" value="TreeGrafter"/>
</dbReference>
<organism evidence="11 12">
    <name type="scientific">Aristolochia fimbriata</name>
    <name type="common">White veined hardy Dutchman's pipe vine</name>
    <dbReference type="NCBI Taxonomy" id="158543"/>
    <lineage>
        <taxon>Eukaryota</taxon>
        <taxon>Viridiplantae</taxon>
        <taxon>Streptophyta</taxon>
        <taxon>Embryophyta</taxon>
        <taxon>Tracheophyta</taxon>
        <taxon>Spermatophyta</taxon>
        <taxon>Magnoliopsida</taxon>
        <taxon>Magnoliidae</taxon>
        <taxon>Piperales</taxon>
        <taxon>Aristolochiaceae</taxon>
        <taxon>Aristolochia</taxon>
    </lineage>
</organism>
<evidence type="ECO:0000256" key="6">
    <source>
        <dbReference type="ARBA" id="ARBA00023015"/>
    </source>
</evidence>
<dbReference type="SUPFAM" id="SSF57845">
    <property type="entry name" value="B-box zinc-binding domain"/>
    <property type="match status" value="1"/>
</dbReference>
<keyword evidence="12" id="KW-1185">Reference proteome</keyword>
<dbReference type="GO" id="GO:0005634">
    <property type="term" value="C:nucleus"/>
    <property type="evidence" value="ECO:0007669"/>
    <property type="project" value="UniProtKB-SubCell"/>
</dbReference>
<evidence type="ECO:0000256" key="2">
    <source>
        <dbReference type="ARBA" id="ARBA00022723"/>
    </source>
</evidence>
<comment type="caution">
    <text evidence="11">The sequence shown here is derived from an EMBL/GenBank/DDBJ whole genome shotgun (WGS) entry which is preliminary data.</text>
</comment>
<comment type="subcellular location">
    <subcellularLocation>
        <location evidence="1">Nucleus</location>
    </subcellularLocation>
</comment>
<dbReference type="EMBL" id="JAINDJ010000002">
    <property type="protein sequence ID" value="KAG9457110.1"/>
    <property type="molecule type" value="Genomic_DNA"/>
</dbReference>
<gene>
    <name evidence="11" type="ORF">H6P81_001618</name>
</gene>
<dbReference type="InterPro" id="IPR000315">
    <property type="entry name" value="Znf_B-box"/>
</dbReference>
<evidence type="ECO:0000256" key="4">
    <source>
        <dbReference type="ARBA" id="ARBA00022771"/>
    </source>
</evidence>
<dbReference type="PROSITE" id="PS50119">
    <property type="entry name" value="ZF_BBOX"/>
    <property type="match status" value="2"/>
</dbReference>